<dbReference type="Pfam" id="PF03631">
    <property type="entry name" value="Virul_fac_BrkB"/>
    <property type="match status" value="1"/>
</dbReference>
<dbReference type="Proteomes" id="UP000229278">
    <property type="component" value="Unassembled WGS sequence"/>
</dbReference>
<keyword evidence="2" id="KW-1003">Cell membrane</keyword>
<dbReference type="PANTHER" id="PTHR30213">
    <property type="entry name" value="INNER MEMBRANE PROTEIN YHJD"/>
    <property type="match status" value="1"/>
</dbReference>
<feature type="transmembrane region" description="Helical" evidence="6">
    <location>
        <begin position="185"/>
        <end position="209"/>
    </location>
</feature>
<feature type="transmembrane region" description="Helical" evidence="6">
    <location>
        <begin position="255"/>
        <end position="276"/>
    </location>
</feature>
<evidence type="ECO:0000256" key="4">
    <source>
        <dbReference type="ARBA" id="ARBA00022989"/>
    </source>
</evidence>
<evidence type="ECO:0000313" key="7">
    <source>
        <dbReference type="EMBL" id="PIE82722.1"/>
    </source>
</evidence>
<dbReference type="AlphaFoldDB" id="A0A2G6PDY9"/>
<feature type="transmembrane region" description="Helical" evidence="6">
    <location>
        <begin position="103"/>
        <end position="121"/>
    </location>
</feature>
<dbReference type="InterPro" id="IPR017039">
    <property type="entry name" value="Virul_fac_BrkB"/>
</dbReference>
<dbReference type="GO" id="GO:0005886">
    <property type="term" value="C:plasma membrane"/>
    <property type="evidence" value="ECO:0007669"/>
    <property type="project" value="UniProtKB-SubCell"/>
</dbReference>
<organism evidence="7 8">
    <name type="scientific">Candidatus Contendibacter odensensis</name>
    <dbReference type="NCBI Taxonomy" id="1400860"/>
    <lineage>
        <taxon>Bacteria</taxon>
        <taxon>Pseudomonadati</taxon>
        <taxon>Pseudomonadota</taxon>
        <taxon>Gammaproteobacteria</taxon>
        <taxon>Candidatus Competibacteraceae</taxon>
        <taxon>Candidatus Contendibacter</taxon>
    </lineage>
</organism>
<feature type="transmembrane region" description="Helical" evidence="6">
    <location>
        <begin position="142"/>
        <end position="165"/>
    </location>
</feature>
<feature type="transmembrane region" description="Helical" evidence="6">
    <location>
        <begin position="221"/>
        <end position="243"/>
    </location>
</feature>
<evidence type="ECO:0000256" key="1">
    <source>
        <dbReference type="ARBA" id="ARBA00004651"/>
    </source>
</evidence>
<reference evidence="7 8" key="1">
    <citation type="submission" date="2017-10" db="EMBL/GenBank/DDBJ databases">
        <title>Novel microbial diversity and functional potential in the marine mammal oral microbiome.</title>
        <authorList>
            <person name="Dudek N.K."/>
            <person name="Sun C.L."/>
            <person name="Burstein D."/>
            <person name="Kantor R.S."/>
            <person name="Aliaga Goltsman D.S."/>
            <person name="Bik E.M."/>
            <person name="Thomas B.C."/>
            <person name="Banfield J.F."/>
            <person name="Relman D.A."/>
        </authorList>
    </citation>
    <scope>NUCLEOTIDE SEQUENCE [LARGE SCALE GENOMIC DNA]</scope>
    <source>
        <strain evidence="7">DOLJORAL78_50_517</strain>
    </source>
</reference>
<gene>
    <name evidence="7" type="ORF">CSA09_05375</name>
</gene>
<evidence type="ECO:0000313" key="8">
    <source>
        <dbReference type="Proteomes" id="UP000229278"/>
    </source>
</evidence>
<evidence type="ECO:0000256" key="6">
    <source>
        <dbReference type="SAM" id="Phobius"/>
    </source>
</evidence>
<comment type="subcellular location">
    <subcellularLocation>
        <location evidence="1">Cell membrane</location>
        <topology evidence="1">Multi-pass membrane protein</topology>
    </subcellularLocation>
</comment>
<proteinExistence type="predicted"/>
<dbReference type="EMBL" id="PDTV01000013">
    <property type="protein sequence ID" value="PIE82722.1"/>
    <property type="molecule type" value="Genomic_DNA"/>
</dbReference>
<keyword evidence="4 6" id="KW-1133">Transmembrane helix</keyword>
<dbReference type="NCBIfam" id="TIGR00765">
    <property type="entry name" value="yihY_not_rbn"/>
    <property type="match status" value="1"/>
</dbReference>
<evidence type="ECO:0000256" key="3">
    <source>
        <dbReference type="ARBA" id="ARBA00022692"/>
    </source>
</evidence>
<evidence type="ECO:0000256" key="2">
    <source>
        <dbReference type="ARBA" id="ARBA00022475"/>
    </source>
</evidence>
<keyword evidence="3 6" id="KW-0812">Transmembrane</keyword>
<comment type="caution">
    <text evidence="7">The sequence shown here is derived from an EMBL/GenBank/DDBJ whole genome shotgun (WGS) entry which is preliminary data.</text>
</comment>
<protein>
    <submittedName>
        <fullName evidence="7">Ribonuclease R</fullName>
    </submittedName>
</protein>
<name>A0A2G6PDY9_9GAMM</name>
<feature type="transmembrane region" description="Helical" evidence="6">
    <location>
        <begin position="38"/>
        <end position="66"/>
    </location>
</feature>
<evidence type="ECO:0000256" key="5">
    <source>
        <dbReference type="ARBA" id="ARBA00023136"/>
    </source>
</evidence>
<dbReference type="PANTHER" id="PTHR30213:SF0">
    <property type="entry name" value="UPF0761 MEMBRANE PROTEIN YIHY"/>
    <property type="match status" value="1"/>
</dbReference>
<keyword evidence="5 6" id="KW-0472">Membrane</keyword>
<sequence>MITDNIPDASDPSQTILRHPLAFFLRVFRAFRSNKGMLLASAITYHALLSLVPLLILLLLILSHLIDTQNLLDTLRSYLDYLVPGESALVIDQVTQFMDQRKALGWTMAGTLVFFSAAAFSTLESAMEVVFEHRKVVHNRNFITSLFLPYLYVLLLAFGLLAITLFNGSLQALMAIQARLLGWEWLSVTLLYVAGLLSQVAMFTLIYMLMPAGRLPWRHALIGGIAAALLWEGMRYLLVWYFANLSKINAIYGSLAGVMIALMSLYVVSFIILLGAQVIAEYEKLSPDFGEAM</sequence>
<accession>A0A2G6PDY9</accession>
<dbReference type="PIRSF" id="PIRSF035875">
    <property type="entry name" value="RNase_BN"/>
    <property type="match status" value="1"/>
</dbReference>